<dbReference type="InterPro" id="IPR000719">
    <property type="entry name" value="Prot_kinase_dom"/>
</dbReference>
<dbReference type="PANTHER" id="PTHR24361:SF433">
    <property type="entry name" value="PROTEIN KINASE DOMAIN-CONTAINING PROTEIN"/>
    <property type="match status" value="1"/>
</dbReference>
<comment type="catalytic activity">
    <reaction evidence="7">
        <text>L-threonyl-[protein] + ATP = O-phospho-L-threonyl-[protein] + ADP + H(+)</text>
        <dbReference type="Rhea" id="RHEA:46608"/>
        <dbReference type="Rhea" id="RHEA-COMP:11060"/>
        <dbReference type="Rhea" id="RHEA-COMP:11605"/>
        <dbReference type="ChEBI" id="CHEBI:15378"/>
        <dbReference type="ChEBI" id="CHEBI:30013"/>
        <dbReference type="ChEBI" id="CHEBI:30616"/>
        <dbReference type="ChEBI" id="CHEBI:61977"/>
        <dbReference type="ChEBI" id="CHEBI:456216"/>
        <dbReference type="EC" id="2.7.11.1"/>
    </reaction>
</comment>
<dbReference type="InterPro" id="IPR011989">
    <property type="entry name" value="ARM-like"/>
</dbReference>
<dbReference type="STRING" id="1287681.M7SP67"/>
<dbReference type="PROSITE" id="PS00108">
    <property type="entry name" value="PROTEIN_KINASE_ST"/>
    <property type="match status" value="1"/>
</dbReference>
<dbReference type="GO" id="GO:0005524">
    <property type="term" value="F:ATP binding"/>
    <property type="evidence" value="ECO:0007669"/>
    <property type="project" value="UniProtKB-UniRule"/>
</dbReference>
<dbReference type="SUPFAM" id="SSF56112">
    <property type="entry name" value="Protein kinase-like (PK-like)"/>
    <property type="match status" value="1"/>
</dbReference>
<dbReference type="FunFam" id="1.25.10.10:FF:000176">
    <property type="entry name" value="Cell division control protein"/>
    <property type="match status" value="1"/>
</dbReference>
<feature type="binding site" evidence="9">
    <location>
        <position position="108"/>
    </location>
    <ligand>
        <name>ATP</name>
        <dbReference type="ChEBI" id="CHEBI:30616"/>
    </ligand>
</feature>
<dbReference type="InterPro" id="IPR016024">
    <property type="entry name" value="ARM-type_fold"/>
</dbReference>
<keyword evidence="4 9" id="KW-0547">Nucleotide-binding</keyword>
<evidence type="ECO:0000256" key="10">
    <source>
        <dbReference type="SAM" id="MobiDB-lite"/>
    </source>
</evidence>
<keyword evidence="3" id="KW-0808">Transferase</keyword>
<keyword evidence="12" id="KW-0132">Cell division</keyword>
<evidence type="ECO:0000256" key="5">
    <source>
        <dbReference type="ARBA" id="ARBA00022777"/>
    </source>
</evidence>
<comment type="catalytic activity">
    <reaction evidence="8">
        <text>L-seryl-[protein] + ATP = O-phospho-L-seryl-[protein] + ADP + H(+)</text>
        <dbReference type="Rhea" id="RHEA:17989"/>
        <dbReference type="Rhea" id="RHEA-COMP:9863"/>
        <dbReference type="Rhea" id="RHEA-COMP:11604"/>
        <dbReference type="ChEBI" id="CHEBI:15378"/>
        <dbReference type="ChEBI" id="CHEBI:29999"/>
        <dbReference type="ChEBI" id="CHEBI:30616"/>
        <dbReference type="ChEBI" id="CHEBI:83421"/>
        <dbReference type="ChEBI" id="CHEBI:456216"/>
        <dbReference type="EC" id="2.7.11.1"/>
    </reaction>
</comment>
<dbReference type="EMBL" id="KB706688">
    <property type="protein sequence ID" value="EMR66243.1"/>
    <property type="molecule type" value="Genomic_DNA"/>
</dbReference>
<dbReference type="GO" id="GO:0051301">
    <property type="term" value="P:cell division"/>
    <property type="evidence" value="ECO:0007669"/>
    <property type="project" value="UniProtKB-KW"/>
</dbReference>
<feature type="region of interest" description="Disordered" evidence="10">
    <location>
        <begin position="335"/>
        <end position="389"/>
    </location>
</feature>
<protein>
    <recommendedName>
        <fullName evidence="1">non-specific serine/threonine protein kinase</fullName>
        <ecNumber evidence="1">2.7.11.1</ecNumber>
    </recommendedName>
</protein>
<evidence type="ECO:0000256" key="8">
    <source>
        <dbReference type="ARBA" id="ARBA00048679"/>
    </source>
</evidence>
<dbReference type="InterPro" id="IPR017441">
    <property type="entry name" value="Protein_kinase_ATP_BS"/>
</dbReference>
<keyword evidence="2" id="KW-0723">Serine/threonine-protein kinase</keyword>
<keyword evidence="13" id="KW-1185">Reference proteome</keyword>
<dbReference type="HOGENOM" id="CLU_001872_2_1_1"/>
<reference evidence="13" key="1">
    <citation type="journal article" date="2013" name="Genome Announc.">
        <title>Draft genome sequence of the grapevine dieback fungus Eutypa lata UCR-EL1.</title>
        <authorList>
            <person name="Blanco-Ulate B."/>
            <person name="Rolshausen P.E."/>
            <person name="Cantu D."/>
        </authorList>
    </citation>
    <scope>NUCLEOTIDE SEQUENCE [LARGE SCALE GENOMIC DNA]</scope>
    <source>
        <strain evidence="13">UCR-EL1</strain>
    </source>
</reference>
<evidence type="ECO:0000313" key="13">
    <source>
        <dbReference type="Proteomes" id="UP000012174"/>
    </source>
</evidence>
<keyword evidence="5" id="KW-0418">Kinase</keyword>
<dbReference type="PROSITE" id="PS00107">
    <property type="entry name" value="PROTEIN_KINASE_ATP"/>
    <property type="match status" value="1"/>
</dbReference>
<dbReference type="PANTHER" id="PTHR24361">
    <property type="entry name" value="MITOGEN-ACTIVATED KINASE KINASE KINASE"/>
    <property type="match status" value="1"/>
</dbReference>
<dbReference type="Gene3D" id="1.10.510.10">
    <property type="entry name" value="Transferase(Phosphotransferase) domain 1"/>
    <property type="match status" value="1"/>
</dbReference>
<dbReference type="OrthoDB" id="8693905at2759"/>
<keyword evidence="6 9" id="KW-0067">ATP-binding</keyword>
<feature type="compositionally biased region" description="Polar residues" evidence="10">
    <location>
        <begin position="1100"/>
        <end position="1120"/>
    </location>
</feature>
<dbReference type="Pfam" id="PF00069">
    <property type="entry name" value="Pkinase"/>
    <property type="match status" value="1"/>
</dbReference>
<dbReference type="OMA" id="VKQIKLV"/>
<dbReference type="InterPro" id="IPR011009">
    <property type="entry name" value="Kinase-like_dom_sf"/>
</dbReference>
<dbReference type="CDD" id="cd06627">
    <property type="entry name" value="STKc_Cdc7_like"/>
    <property type="match status" value="1"/>
</dbReference>
<feature type="compositionally biased region" description="Basic and acidic residues" evidence="10">
    <location>
        <begin position="495"/>
        <end position="506"/>
    </location>
</feature>
<dbReference type="KEGG" id="ela:UCREL1_6743"/>
<name>M7SP67_EUTLA</name>
<dbReference type="GO" id="GO:0004674">
    <property type="term" value="F:protein serine/threonine kinase activity"/>
    <property type="evidence" value="ECO:0007669"/>
    <property type="project" value="UniProtKB-KW"/>
</dbReference>
<dbReference type="InterPro" id="IPR008271">
    <property type="entry name" value="Ser/Thr_kinase_AS"/>
</dbReference>
<dbReference type="GO" id="GO:0005737">
    <property type="term" value="C:cytoplasm"/>
    <property type="evidence" value="ECO:0007669"/>
    <property type="project" value="TreeGrafter"/>
</dbReference>
<gene>
    <name evidence="12" type="ORF">UCREL1_6743</name>
</gene>
<dbReference type="Gene3D" id="1.25.10.10">
    <property type="entry name" value="Leucine-rich Repeat Variant"/>
    <property type="match status" value="2"/>
</dbReference>
<evidence type="ECO:0000256" key="4">
    <source>
        <dbReference type="ARBA" id="ARBA00022741"/>
    </source>
</evidence>
<dbReference type="InterPro" id="IPR053235">
    <property type="entry name" value="Ser_Thr_kinase"/>
</dbReference>
<feature type="compositionally biased region" description="Polar residues" evidence="10">
    <location>
        <begin position="359"/>
        <end position="369"/>
    </location>
</feature>
<evidence type="ECO:0000256" key="3">
    <source>
        <dbReference type="ARBA" id="ARBA00022679"/>
    </source>
</evidence>
<evidence type="ECO:0000259" key="11">
    <source>
        <dbReference type="PROSITE" id="PS50011"/>
    </source>
</evidence>
<feature type="region of interest" description="Disordered" evidence="10">
    <location>
        <begin position="478"/>
        <end position="511"/>
    </location>
</feature>
<feature type="compositionally biased region" description="Low complexity" evidence="10">
    <location>
        <begin position="1075"/>
        <end position="1090"/>
    </location>
</feature>
<evidence type="ECO:0000256" key="1">
    <source>
        <dbReference type="ARBA" id="ARBA00012513"/>
    </source>
</evidence>
<feature type="compositionally biased region" description="Gly residues" evidence="10">
    <location>
        <begin position="1270"/>
        <end position="1279"/>
    </location>
</feature>
<evidence type="ECO:0000313" key="12">
    <source>
        <dbReference type="EMBL" id="EMR66243.1"/>
    </source>
</evidence>
<dbReference type="EC" id="2.7.11.1" evidence="1"/>
<feature type="region of interest" description="Disordered" evidence="10">
    <location>
        <begin position="1068"/>
        <end position="1122"/>
    </location>
</feature>
<sequence length="1310" mass="143863">MKAPTLLHTANQACPSPAPASTIFVDTDKNLPATVAHFVLVSSKHGTQFSTSEYARLFKRPKNSSGRDKAVQDPGLRDYRLGESLGKGAFGAVYKAIHWGTGEAVAVKQIKLVNLPKSELRMIEAEIDLLKNLNAYGKFPENLVGVYMTQVLQGLQYLHDQGVIHRDIKGANILTTKDGKVKLADFGVSTSTLAGPDKEAQVVGTPYWMAPEIIELSGATPASDIWSLGCTVIELLQGKPPYYHLQAMPALFAIVNDDHPPLPEGVSSAARDFLMQCFQKDPNLRVSAKKLLKHNWIVGCRRSDAPVAKASANFNQAVEEVKQWNKALTSSEGNLRVSSGSELGGTLHNVHPTSRLAGQEQSRSATSTPAKGPFVLAKPRPTAEDFRSPELAGRLLRKRLLRFKEHSSDRRADDDNWDDDFATAISPSALQLPHVKPHDHFGGLLSADRLKAFASIDHSRDVSTSWDDDLDDELKFAEDEEDEDFSDIFGPGENLTEKEESDRGSEDGNSNLMFLSKLSNNSWLGDEDDEDDPFASMEPGWDEMNLDANIARDRQARLAERVEELVRSLKTTEGDDNLLILSENLLNLLWEHAEVKHLIISSHGLLPILEILEPCTLKSKQLMILQLLKVVNTIILDDVELQENLCFVGGIPIITKFAARQYSNEIRLEAAAFVRQMYQTSTLTLQMFVSAGGLNVLVEFLDEDYDTASDLVLIGVNGIWNVFELQGPTPKNDFCRIFSRSKILDPLALVLHRVLEEDTENELTQLIEGRIVNIFYLFSQAENYVKEMVADRQVLKSVLKALRRMTPQHQITMLKFIKNLSMLTTTLEALHSADAIDFLIELLSVLNTMFNLCRLSKDRQEYAAVNGIIPLLMKIMKTERPPKEFALPILCDMAHSGSKGRRFLWQNEGLDFYVSLLSDQYWQVTAMDAIFVWLQEETAKVEDNLVKSNFTEAIIDCFNTPKINAFDPNLLEPLLKVLRLSPSLAASLATPEMYSGIAQKLIHKKAVVRLNLLRLVRNILDVRETDYFDSPSPQLRSLLSAIQTLADKDSAVLVRNLASELVKSHIEGTPDRRNSVPSLSSSVSSSSRSRSSTRRIYTPPSLQHAASTPLTPTQASSRPSLHSFPSAAAAALIEVAQSPKRSSAAIARERDNLGLAYRPRSKDGLIYRPGSREGGGISGLPVSAGSGIPSGLPRRPSVDAQQAAGDNSNSRGAGKVRLSRPSHATRPSLSAMRSGGGGESLLSNKENVASVAERLSPFGGPPAEDLGAAASGGGSGGLQPAGSLTPKQPPRERRRSRAPSSETGGRKWGT</sequence>
<dbReference type="SUPFAM" id="SSF48371">
    <property type="entry name" value="ARM repeat"/>
    <property type="match status" value="1"/>
</dbReference>
<keyword evidence="12" id="KW-0131">Cell cycle</keyword>
<dbReference type="Gene3D" id="3.30.200.20">
    <property type="entry name" value="Phosphorylase Kinase, domain 1"/>
    <property type="match status" value="1"/>
</dbReference>
<organism evidence="12 13">
    <name type="scientific">Eutypa lata (strain UCR-EL1)</name>
    <name type="common">Grapevine dieback disease fungus</name>
    <name type="synonym">Eutypa armeniacae</name>
    <dbReference type="NCBI Taxonomy" id="1287681"/>
    <lineage>
        <taxon>Eukaryota</taxon>
        <taxon>Fungi</taxon>
        <taxon>Dikarya</taxon>
        <taxon>Ascomycota</taxon>
        <taxon>Pezizomycotina</taxon>
        <taxon>Sordariomycetes</taxon>
        <taxon>Xylariomycetidae</taxon>
        <taxon>Xylariales</taxon>
        <taxon>Diatrypaceae</taxon>
        <taxon>Eutypa</taxon>
    </lineage>
</organism>
<dbReference type="Proteomes" id="UP000012174">
    <property type="component" value="Unassembled WGS sequence"/>
</dbReference>
<dbReference type="eggNOG" id="KOG0198">
    <property type="taxonomic scope" value="Eukaryota"/>
</dbReference>
<accession>M7SP67</accession>
<evidence type="ECO:0000256" key="2">
    <source>
        <dbReference type="ARBA" id="ARBA00022527"/>
    </source>
</evidence>
<evidence type="ECO:0000256" key="6">
    <source>
        <dbReference type="ARBA" id="ARBA00022840"/>
    </source>
</evidence>
<feature type="domain" description="Protein kinase" evidence="11">
    <location>
        <begin position="79"/>
        <end position="297"/>
    </location>
</feature>
<feature type="region of interest" description="Disordered" evidence="10">
    <location>
        <begin position="1162"/>
        <end position="1310"/>
    </location>
</feature>
<dbReference type="PROSITE" id="PS50011">
    <property type="entry name" value="PROTEIN_KINASE_DOM"/>
    <property type="match status" value="1"/>
</dbReference>
<proteinExistence type="predicted"/>
<evidence type="ECO:0000256" key="7">
    <source>
        <dbReference type="ARBA" id="ARBA00047899"/>
    </source>
</evidence>
<dbReference type="SMART" id="SM00220">
    <property type="entry name" value="S_TKc"/>
    <property type="match status" value="1"/>
</dbReference>
<evidence type="ECO:0000256" key="9">
    <source>
        <dbReference type="PROSITE-ProRule" id="PRU10141"/>
    </source>
</evidence>